<gene>
    <name evidence="3" type="primary">Herc2_1</name>
    <name evidence="3" type="ORF">CM83_100377</name>
</gene>
<reference evidence="3" key="2">
    <citation type="submission" date="2014-07" db="EMBL/GenBank/DDBJ databases">
        <authorList>
            <person name="Hull J."/>
        </authorList>
    </citation>
    <scope>NUCLEOTIDE SEQUENCE</scope>
</reference>
<dbReference type="InterPro" id="IPR051210">
    <property type="entry name" value="Ub_ligase/GEF_domain"/>
</dbReference>
<dbReference type="Pfam" id="PF13540">
    <property type="entry name" value="RCC1_2"/>
    <property type="match status" value="2"/>
</dbReference>
<accession>A0A0A9Z3U6</accession>
<evidence type="ECO:0000256" key="1">
    <source>
        <dbReference type="ARBA" id="ARBA00022737"/>
    </source>
</evidence>
<dbReference type="Gene3D" id="2.130.10.30">
    <property type="entry name" value="Regulator of chromosome condensation 1/beta-lactamase-inhibitor protein II"/>
    <property type="match status" value="1"/>
</dbReference>
<dbReference type="PANTHER" id="PTHR22870:SF408">
    <property type="entry name" value="OS09G0560450 PROTEIN"/>
    <property type="match status" value="1"/>
</dbReference>
<organism evidence="3">
    <name type="scientific">Lygus hesperus</name>
    <name type="common">Western plant bug</name>
    <dbReference type="NCBI Taxonomy" id="30085"/>
    <lineage>
        <taxon>Eukaryota</taxon>
        <taxon>Metazoa</taxon>
        <taxon>Ecdysozoa</taxon>
        <taxon>Arthropoda</taxon>
        <taxon>Hexapoda</taxon>
        <taxon>Insecta</taxon>
        <taxon>Pterygota</taxon>
        <taxon>Neoptera</taxon>
        <taxon>Paraneoptera</taxon>
        <taxon>Hemiptera</taxon>
        <taxon>Heteroptera</taxon>
        <taxon>Panheteroptera</taxon>
        <taxon>Cimicomorpha</taxon>
        <taxon>Miridae</taxon>
        <taxon>Mirini</taxon>
        <taxon>Lygus</taxon>
    </lineage>
</organism>
<keyword evidence="1" id="KW-0677">Repeat</keyword>
<dbReference type="InterPro" id="IPR000408">
    <property type="entry name" value="Reg_chr_condens"/>
</dbReference>
<dbReference type="AlphaFoldDB" id="A0A0A9Z3U6"/>
<evidence type="ECO:0000313" key="3">
    <source>
        <dbReference type="EMBL" id="JAG36490.1"/>
    </source>
</evidence>
<dbReference type="EMBL" id="GBHO01007114">
    <property type="protein sequence ID" value="JAG36490.1"/>
    <property type="molecule type" value="Transcribed_RNA"/>
</dbReference>
<protein>
    <submittedName>
        <fullName evidence="3">E3 ubiquitin-protein ligase HERC2</fullName>
    </submittedName>
</protein>
<dbReference type="PANTHER" id="PTHR22870">
    <property type="entry name" value="REGULATOR OF CHROMOSOME CONDENSATION"/>
    <property type="match status" value="1"/>
</dbReference>
<dbReference type="PROSITE" id="PS50012">
    <property type="entry name" value="RCC1_3"/>
    <property type="match status" value="1"/>
</dbReference>
<reference evidence="3" key="1">
    <citation type="journal article" date="2014" name="PLoS ONE">
        <title>Transcriptome-Based Identification of ABC Transporters in the Western Tarnished Plant Bug Lygus hesperus.</title>
        <authorList>
            <person name="Hull J.J."/>
            <person name="Chaney K."/>
            <person name="Geib S.M."/>
            <person name="Fabrick J.A."/>
            <person name="Brent C.S."/>
            <person name="Walsh D."/>
            <person name="Lavine L.C."/>
        </authorList>
    </citation>
    <scope>NUCLEOTIDE SEQUENCE</scope>
</reference>
<proteinExistence type="predicted"/>
<feature type="non-terminal residue" evidence="3">
    <location>
        <position position="261"/>
    </location>
</feature>
<dbReference type="InterPro" id="IPR009091">
    <property type="entry name" value="RCC1/BLIP-II"/>
</dbReference>
<evidence type="ECO:0000256" key="2">
    <source>
        <dbReference type="PROSITE-ProRule" id="PRU00235"/>
    </source>
</evidence>
<feature type="repeat" description="RCC1" evidence="2">
    <location>
        <begin position="22"/>
        <end position="74"/>
    </location>
</feature>
<name>A0A0A9Z3U6_LYGHE</name>
<dbReference type="SUPFAM" id="SSF50985">
    <property type="entry name" value="RCC1/BLIP-II"/>
    <property type="match status" value="1"/>
</dbReference>
<sequence length="261" mass="29594">MHKEVAHVACGAWHMIMRTTDGKVYSCGHGGYGQLGYDWSEDDGFWKVEELQSMNEPCIMTDAGSASSLFLTQSGKLWACGSNHFKEFGCLGVDSDMTTIKTPARVQIKEPLSEICCSWTLNNLRNIYGARTRDCSKIYVWGWGFESKHPQVYESATSLRDVFQYIATSGNIGDKFEYSKKHEAQSFACTMFQTNGSVDGDDFKDMKNLVHERRDEGPYEPGLRNKVSAKYLNTDVNRFNNFKIKNSSFKNKHSTDENKLC</sequence>